<comment type="subcellular location">
    <subcellularLocation>
        <location evidence="1">Nucleus</location>
        <location evidence="1">Nucleolus</location>
    </subcellularLocation>
    <subcellularLocation>
        <location evidence="2">Nucleus</location>
        <location evidence="2">Nucleoplasm</location>
    </subcellularLocation>
</comment>
<dbReference type="Pfam" id="PF17867">
    <property type="entry name" value="AAA_lid_7"/>
    <property type="match status" value="3"/>
</dbReference>
<keyword evidence="5 9" id="KW-0547">Nucleotide-binding</keyword>
<feature type="region of interest" description="Disordered" evidence="10">
    <location>
        <begin position="4540"/>
        <end position="4675"/>
    </location>
</feature>
<reference evidence="12 13" key="1">
    <citation type="journal article" date="2023" name="Res Sq">
        <title>Genomic and morphological characterization of Knufia obscura isolated from the Mars 2020 spacecraft assembly facility.</title>
        <authorList>
            <person name="Chander A.M."/>
            <person name="Teixeira M.M."/>
            <person name="Singh N.K."/>
            <person name="Williams M.P."/>
            <person name="Parker C.W."/>
            <person name="Leo P."/>
            <person name="Stajich J.E."/>
            <person name="Torok T."/>
            <person name="Tighe S."/>
            <person name="Mason C.E."/>
            <person name="Venkateswaran K."/>
        </authorList>
    </citation>
    <scope>NUCLEOTIDE SEQUENCE [LARGE SCALE GENOMIC DNA]</scope>
    <source>
        <strain evidence="12 13">CCFEE 5817</strain>
    </source>
</reference>
<feature type="compositionally biased region" description="Polar residues" evidence="10">
    <location>
        <begin position="4144"/>
        <end position="4157"/>
    </location>
</feature>
<feature type="compositionally biased region" description="Acidic residues" evidence="10">
    <location>
        <begin position="4418"/>
        <end position="4430"/>
    </location>
</feature>
<organism evidence="12 13">
    <name type="scientific">Knufia obscura</name>
    <dbReference type="NCBI Taxonomy" id="1635080"/>
    <lineage>
        <taxon>Eukaryota</taxon>
        <taxon>Fungi</taxon>
        <taxon>Dikarya</taxon>
        <taxon>Ascomycota</taxon>
        <taxon>Pezizomycotina</taxon>
        <taxon>Eurotiomycetes</taxon>
        <taxon>Chaetothyriomycetidae</taxon>
        <taxon>Chaetothyriales</taxon>
        <taxon>Trichomeriaceae</taxon>
        <taxon>Knufia</taxon>
    </lineage>
</organism>
<feature type="compositionally biased region" description="Acidic residues" evidence="10">
    <location>
        <begin position="4297"/>
        <end position="4321"/>
    </location>
</feature>
<dbReference type="InterPro" id="IPR036465">
    <property type="entry name" value="vWFA_dom_sf"/>
</dbReference>
<feature type="compositionally biased region" description="Polar residues" evidence="10">
    <location>
        <begin position="4580"/>
        <end position="4594"/>
    </location>
</feature>
<accession>A0ABR0S070</accession>
<dbReference type="InterPro" id="IPR011704">
    <property type="entry name" value="ATPase_dyneun-rel_AAA"/>
</dbReference>
<sequence>MASVTEQAITKDAKEHGLHTTLAGMLENGRGSEFLEALATASFDTRLTDFTLPLYLTVAADTSQRWVERATQGSLLDEIACISCFARILPFAPYLRPSISTFLANARLFREVTTHIPSIMQLDDRDLTELLVALFRLLSHDLEAFTSHVRPIFLCSLFSHGQRHIRYLAIECLCQVMRFADAFGQNLIARNTGGGTVIGPWEERDIDYSLFKLHEERRWKQIQNKLVEASLSPSSERIDGETDISPHVVSLGGVLVPRNGVSRPSHSSFVKFTTSLDNLRNVAQTLWSSKSSLLVGPSGAGKTAIIREIANEVGMLSSMLTLHLNDQTDAKSLLGIYTSSTSGAGFTWQPGVLTKAVQEGRWVLIEDIDRAPAEVMGLLRPLIESNELFLPSRKERLRPKDGFRIFGTLRSTGWSAAAAGTRNAFLSNQRLWNVVEIAEYSRDEVSTLLRQRYANLEPFIVSIMAAHTRIVGIWSSDPAFKAFQSRLPSIRDLTKWCRRLSRRLSSSVTDGNRNLIPETFMIDMLKDGIDCYVAHLTDVGLFTIIGMIMAECLNVAPSAAEHAFKHQNPVVQEHKSTLQVGRSSIPRLGIRRSRHINTSKFALTRQVRQNMEAIASAVVAQEPLLLVGETGVGKTTILQHIASSIDQKLTVVNLSNQSEASDLLGGLKPVTTRSLVVPLLDEFNELFDRTFSAGNNGKFRDSIAKAFTKQRWPRLVGHWEEAVQLAMNNLPVVAQQEKVDEQAAKRRKLDQPKYQALRERWATFANNINQVKAQMQRGEQNQIFAFVESRLVQAVRNGDWLLLDEINLASPETLDNILSLLHSGDDEVPYLLLAEAGSIERVNAHPNFRLFAAMNPATDTGKKDLPMAVRAHFTEIFVRAGDSDVNDLTEVVQVYLTSALDNDKRAATDLAKAYLAMKQLNAQHKLTDGAGDLPHFSLRSLTRCLQYVQQHSASHGLRRAMHEGMQMSFFTVLDLKSQRVALPVLEQHLVASPQAKRALQSQKPKISIDQERFIAFEHYAIVKGSLPSDVQSHYIVTGSVRRNLTNLARAASMRRFPVLLQGPTSAGKTSMVEYLAKYTGNVSVRINNHEHTDLQEYLGSYASGADGKLEYREGVLVEALRKGHWIVLDELNLAPSDVLEALNRLLDDNRELLIPESQEIVRPHPNFMLFATQNPAGLYGGRKRLSRAFRNRFLEIHVDDIPEDELEVILKGRTQIAPSFCRQIVEVYKKLSLQRQSSRLFEARNSFATLRDLFRWASRPVDDREQLAYHGFMLLAERVRDPAEKSVVKATIEETLKVKIDDSALYSEQSIPSTPSVNNKITWTRAMRRLFVLVSTALKNNEPVLLVGETGCGKTQICQCIAEAFGKHLNIYNAHSNTETGDLIGSQRPIRHKSELAKILIQNFQALGPTDNAMQYSTGMDVDDLIRRFKTMDTSEWDQQAVVKVKNSIAAYQSLFVWSDGSLVRAMKEGSHFLLDEISLADDSVLERMNSLLEPARSVLLAEKGVEDNFVVAKPGFQFLATMNPGGDYGKRELSAALRNRLTEIWVPPLSDSEDVMPILQNRLQSVQPTLAPPMIAFADYFRAEIQGLSNAAIPLRTLLSWAEFVVSNASSSLERAIVHGAAMTFIDSLGANPAGLASSSRHDIQQARGLCLRKLGRLFRVDATAIYYTLPTLQMAPDILRIGTFALPRLPTASSQDELVLDVPTTLRNTMRTVRALQTSRPLLLEGNPGVGKTAIVSSLARLCGRPLSRVNLSDQTDLMDLFGADAPAEGEGLGNFIWRDGPLLRAMQAGHWVLLDEMNLASQSVLEGLNACLDHRQEVYIAELDRTFKCHPDFTLFATQNPHHQGGGRKGLPASFVNRFTVVYADPFVREDLLQICRTKYPSLPGEWINNIVVATDDCQAMTTYRPEFAEGGPWEVNLRDLNRWMRLCQQATALDPSMHFNTIVAGRFRSEAAKCQALALSQNVFGRFEGESLYHNLSELYFQVGTAFMKRDAMRQHVVTEQHIPKALLTAAKATMIALDQNWPIILAGPSGSGKTSLIRSLAALSGARLTEFSMNADVDTADLIGGYEQYDVQREIAALQVDKNDALIDLTSHLLTMGAESFRKELSAVMSAYNQVQRGTASLNTLLSTLHNMPRTSRALTPKLIQDKLQAIHRKLEHLHGSPDTEAARFVWNDGILIDALRTGTWLVLDNANLCNPSVLDRLNSLLEPNGCLVLSEQHGGDGVARVIKPHRNFRIILTMDPKYGELSRAMRNRSLEIYLSTQIETSRRFGLPQYPTASTLGRLRPFLTEDVLFNVASGTTEELEPWMDQLDHSDLVLLRQQHDREVGAAREEAEIRLNMKLPKKLSQRAMEHLPSGLDTTSFRGGKALPAMLAVNEPLVPFLFGTNYRSLIAQETRMQSLSVVLIRCLSYLKDVAEGKCNNGSQTWLVRTSPQYSKLRRDQAPPIPAFSFMQALALFASSMMKSHHSSQEPNFLVSKPVSDVFRDITMLLLDLLHFFNQSNIDPSHIQAYLRILDDMKPRVAECFPRVSEDFVLATKKLGDVCQLENGQSLQRMWPTWKAKSATSAWQLEAQLTMEKLVARFDTLCKSLPHSRVQLADVRLRLVQALEAVPTMDDAMEQVEILTNAINELASERAISVEEQGHFEPVFDALLQKAEYHATPLPASTLQLRVLFGSTGAAKYHSNRATISPPMGLLSSLSDFTAMYAEISHKQALPPSEIGLQDIAFRLHNVHEQPLGRMIYAQEEISELVKAFARHNKNIANNSLEAIRTSGVSLLRQILGAHSFLLSEKSRWALSHDTSNRSSLASVFKEAIQDAERKGFASLNKVIKPLKVACNLLAKPWYPETGKALLIIANVCLKLFVPDRVFDPATYPLLVRGRHGKRTGELNARIEAWQDFQMKTTGQATSLIISLLKDELTELGEAPAAPDIYRPEPSQMDNLQNEFTNLLRNVVDSGLVEQVADGDWDDVKSGTPQLLSRVQTCVRRLSETHRAYDDLVKPVAGLLHCMALGARLTLYGVEQVMEEQGRRHISLYEKSSVVEHRQWQRELDKRVVSMQMILKNTRLDQESLGPLRTPQLWTYLKQLKLSYLIGRPQGAEKNEFLTHVADAIDQLYMLWRQKLGQDREEADKQSRYYSYRSEDELKEPSEEDVAAMFPKHESEDTNGQDNDNLVPGQEMDGYDSDDDPDGTNIDVRQTAVKLARWHRSLFKHEDHDELLRTYLRGQISVLDETYVGFKPDEMLSPETMPGLFLCFESKLKALTADTSHAALNIYTDSDVSETRKLFEITTNAQIRFREIAERWPEHTVPAEVLAFCGQVMKLKMSDPVAKLLTKTQKLLEITAQWQAVASKEFSAANIIDSLTNLIIHWRRLELGSWSRLLDEEDKKQQEDADAWYFIAYESVVYTSLMVVQDAAVGETEQSLDEYPQKLAKTLEEYLSNTTLGQYSSRLELLRAFAETLNAVAQKHFDEDAAKRIAKDMSKLRKRDESADVARQSAARGAHEDRMPDSDLDESDEDAERSDFDELDDDTSPMDDEELDFIMPKDKRGEHIMIIRNTVMNVVNHYSRYDVHVSMTLKEGRSALEKNITEQIKLASWKDTNITALRESARRSHFKLFKIVKKYRALLGQPVTSFGATSKVSTELPFSLAALSGPTVSAESISTHVNVCAQGLADWHERPDRLKNPLGAARTMRHVYTSRISEFLPSSELSGYLEDISSSAQELRKATPSILTDDNTSLIRDLKQRKRRLLADTMKDAAQMGIRRNLGTADLSVQSSTAAILARTPALSLNSGDVVSQAADEVFHELVDTLVPARQAALEHSDELTDGETRRGLGFLEGYFNLALKQRGQLGSMQRQLKRFTDLTAVLDTLHTSLQNGGDDSLLHLQSGGSSPDQLSHCLAWLPVFLEVYAGIADFQAGQGALELGDIVSSMRRHGARLRAQRDKLQDLPAVPPGLRTRQRHEIEEEATVLLRELKQDVERWAADQPQVEYIMLQIRKWLEAENDIQAQTNGHTVLNRTSIDQDLVFVALQKATEALGALPSSTVDPGWLVKTTNCHGKAIEALRLDALSNTLETLLHSLHKTDGEGMKLSISLLIVASPTIQQLSLIVQDLHYRMLHLHVQTCRLAVFLGKTFTTLAKEGFCSPSQPSDGQEQTGKVEQGTGLGEGDAAEDISKDVGVDEDLTDLAQEGGQREDGDEQMDKSKDAVDMGAEELEGEMGSGDEQATDEERESGDEDGEEQEMDEETGDVDDLDPSAVDEKMWDDMQKEAEKEEKEMKSQKAQGQKSEDQAARQEGQTQEENDDVEANEGGDGAEQEQEDADAQQQAEGENVDPHLQEEQALDVPDDMQLNGEEEKGDEISDAGMDDLSDVGDDNQAEDKQDADLPDEGQVERDNAQDIPEDANGEREEEVEGQAQDTDVVEDQPFDSEETKDEHHDMRQEDMAANTHDQENGEAGVANTNQADLDAQMDDNAPQGQNDVEAAAQVAQPQQGARSSKQEQSGTDQGAVEQGIGRQEDAPNKQNETLKKLADVLERYHQRREIFTANEERQQKQADQDVDMADADFQHLNGEKDEAEAQALGTANQDTTQDLNQEQAIEDKRAEAEDNLPTPEDKDERMADVESETLAQKMTRMQDEHEDKDDHDARNAVLPDSARERPRQDIDTEPMAVEDKDRDEVEAEVEQLENDLAKSMQLPTSTAMADAQHLWSLTSNKTQSLSLMLTEQLRLILQPTTATKLRGDFRTGKRLNIRRIIPYIASGYKRDKIWMRRSVPSKRNYQVMLAVDDSKSMAESGADILALETLCMLSRSLSMLEAGELSIVAFGKDYNDQSASGTPQAVKVAHPFSAPFSPSTSGPETFSNFTFNQTGTNIRALLSESISLFQDARTKSSAREAADLWQLQIIISDGHIGSDSDDSVRRLVRRAREEKIMSVFVVVDNSEESIVDLKEVVFEKDPADENGEMKVRTKRYLEGFPFQYYVVVREVRDLPGVLGRVLKGWFEGVVESG</sequence>
<dbReference type="InterPro" id="IPR025662">
    <property type="entry name" value="Sigma_54_int_dom_ATP-bd_1"/>
</dbReference>
<keyword evidence="6 9" id="KW-0067">ATP-binding</keyword>
<dbReference type="InterPro" id="IPR002035">
    <property type="entry name" value="VWF_A"/>
</dbReference>
<feature type="compositionally biased region" description="Basic and acidic residues" evidence="10">
    <location>
        <begin position="3132"/>
        <end position="3150"/>
    </location>
</feature>
<feature type="compositionally biased region" description="Acidic residues" evidence="10">
    <location>
        <begin position="4354"/>
        <end position="4375"/>
    </location>
</feature>
<dbReference type="InterPro" id="IPR027417">
    <property type="entry name" value="P-loop_NTPase"/>
</dbReference>
<evidence type="ECO:0000259" key="11">
    <source>
        <dbReference type="PROSITE" id="PS50234"/>
    </source>
</evidence>
<evidence type="ECO:0000256" key="6">
    <source>
        <dbReference type="ARBA" id="ARBA00022840"/>
    </source>
</evidence>
<feature type="region of interest" description="Disordered" evidence="10">
    <location>
        <begin position="3487"/>
        <end position="3538"/>
    </location>
</feature>
<gene>
    <name evidence="12" type="primary">MDN1</name>
    <name evidence="12" type="ORF">PMZ80_000388</name>
</gene>
<feature type="compositionally biased region" description="Acidic residues" evidence="10">
    <location>
        <begin position="4398"/>
        <end position="4411"/>
    </location>
</feature>
<evidence type="ECO:0000256" key="7">
    <source>
        <dbReference type="ARBA" id="ARBA00023186"/>
    </source>
</evidence>
<evidence type="ECO:0000313" key="12">
    <source>
        <dbReference type="EMBL" id="KAK5946246.1"/>
    </source>
</evidence>
<dbReference type="InterPro" id="IPR041190">
    <property type="entry name" value="Midasin_AAA_lid_5"/>
</dbReference>
<evidence type="ECO:0000256" key="1">
    <source>
        <dbReference type="ARBA" id="ARBA00004604"/>
    </source>
</evidence>
<dbReference type="InterPro" id="IPR048617">
    <property type="entry name" value="MDN1_AAA_lid_4"/>
</dbReference>
<evidence type="ECO:0000256" key="2">
    <source>
        <dbReference type="ARBA" id="ARBA00004642"/>
    </source>
</evidence>
<dbReference type="SUPFAM" id="SSF52540">
    <property type="entry name" value="P-loop containing nucleoside triphosphate hydrolases"/>
    <property type="match status" value="7"/>
</dbReference>
<keyword evidence="13" id="KW-1185">Reference proteome</keyword>
<feature type="compositionally biased region" description="Basic and acidic residues" evidence="10">
    <location>
        <begin position="4610"/>
        <end position="4619"/>
    </location>
</feature>
<dbReference type="GeneID" id="89993837"/>
<feature type="compositionally biased region" description="Polar residues" evidence="10">
    <location>
        <begin position="4493"/>
        <end position="4503"/>
    </location>
</feature>
<dbReference type="PROSITE" id="PS50234">
    <property type="entry name" value="VWFA"/>
    <property type="match status" value="1"/>
</dbReference>
<dbReference type="Proteomes" id="UP001334248">
    <property type="component" value="Unassembled WGS sequence"/>
</dbReference>
<dbReference type="CDD" id="cd00009">
    <property type="entry name" value="AAA"/>
    <property type="match status" value="2"/>
</dbReference>
<feature type="compositionally biased region" description="Basic and acidic residues" evidence="10">
    <location>
        <begin position="4431"/>
        <end position="4441"/>
    </location>
</feature>
<evidence type="ECO:0000256" key="4">
    <source>
        <dbReference type="ARBA" id="ARBA00017143"/>
    </source>
</evidence>
<dbReference type="SUPFAM" id="SSF53300">
    <property type="entry name" value="vWA-like"/>
    <property type="match status" value="1"/>
</dbReference>
<feature type="compositionally biased region" description="Basic and acidic residues" evidence="10">
    <location>
        <begin position="4631"/>
        <end position="4645"/>
    </location>
</feature>
<dbReference type="Pfam" id="PF17865">
    <property type="entry name" value="AAA_lid_5"/>
    <property type="match status" value="1"/>
</dbReference>
<dbReference type="PANTHER" id="PTHR48103:SF2">
    <property type="entry name" value="MIDASIN"/>
    <property type="match status" value="1"/>
</dbReference>
<dbReference type="PROSITE" id="PS00675">
    <property type="entry name" value="SIGMA54_INTERACT_1"/>
    <property type="match status" value="1"/>
</dbReference>
<feature type="compositionally biased region" description="Acidic residues" evidence="10">
    <location>
        <begin position="4224"/>
        <end position="4253"/>
    </location>
</feature>
<dbReference type="PIRSF" id="PIRSF010340">
    <property type="entry name" value="Midasin"/>
    <property type="match status" value="1"/>
</dbReference>
<evidence type="ECO:0000256" key="3">
    <source>
        <dbReference type="ARBA" id="ARBA00007188"/>
    </source>
</evidence>
<feature type="compositionally biased region" description="Acidic residues" evidence="10">
    <location>
        <begin position="3182"/>
        <end position="3191"/>
    </location>
</feature>
<dbReference type="SMART" id="SM00382">
    <property type="entry name" value="AAA"/>
    <property type="match status" value="6"/>
</dbReference>
<dbReference type="InterPro" id="IPR040848">
    <property type="entry name" value="AAA_lid_7"/>
</dbReference>
<proteinExistence type="inferred from homology"/>
<dbReference type="RefSeq" id="XP_064734336.1">
    <property type="nucleotide sequence ID" value="XM_064868839.1"/>
</dbReference>
<evidence type="ECO:0000256" key="8">
    <source>
        <dbReference type="ARBA" id="ARBA00023242"/>
    </source>
</evidence>
<feature type="compositionally biased region" description="Acidic residues" evidence="10">
    <location>
        <begin position="3511"/>
        <end position="3538"/>
    </location>
</feature>
<dbReference type="Pfam" id="PF21108">
    <property type="entry name" value="MDN1_4th"/>
    <property type="match status" value="1"/>
</dbReference>
<feature type="region of interest" description="Disordered" evidence="10">
    <location>
        <begin position="3132"/>
        <end position="3195"/>
    </location>
</feature>
<name>A0ABR0S070_9EURO</name>
<protein>
    <recommendedName>
        <fullName evidence="4 9">Midasin</fullName>
    </recommendedName>
</protein>
<dbReference type="PANTHER" id="PTHR48103">
    <property type="entry name" value="MIDASIN-RELATED"/>
    <property type="match status" value="1"/>
</dbReference>
<feature type="compositionally biased region" description="Basic and acidic residues" evidence="10">
    <location>
        <begin position="4513"/>
        <end position="4528"/>
    </location>
</feature>
<feature type="compositionally biased region" description="Basic and acidic residues" evidence="10">
    <location>
        <begin position="4257"/>
        <end position="4278"/>
    </location>
</feature>
<keyword evidence="7 9" id="KW-0143">Chaperone</keyword>
<feature type="region of interest" description="Disordered" evidence="10">
    <location>
        <begin position="4213"/>
        <end position="4528"/>
    </location>
</feature>
<feature type="compositionally biased region" description="Basic and acidic residues" evidence="10">
    <location>
        <begin position="4652"/>
        <end position="4661"/>
    </location>
</feature>
<evidence type="ECO:0000256" key="10">
    <source>
        <dbReference type="SAM" id="MobiDB-lite"/>
    </source>
</evidence>
<dbReference type="InterPro" id="IPR012099">
    <property type="entry name" value="Midasin"/>
</dbReference>
<dbReference type="InterPro" id="IPR003593">
    <property type="entry name" value="AAA+_ATPase"/>
</dbReference>
<evidence type="ECO:0000256" key="9">
    <source>
        <dbReference type="PIRNR" id="PIRNR010340"/>
    </source>
</evidence>
<feature type="compositionally biased region" description="Basic and acidic residues" evidence="10">
    <location>
        <begin position="4540"/>
        <end position="4554"/>
    </location>
</feature>
<feature type="region of interest" description="Disordered" evidence="10">
    <location>
        <begin position="4143"/>
        <end position="4180"/>
    </location>
</feature>
<feature type="compositionally biased region" description="Low complexity" evidence="10">
    <location>
        <begin position="4481"/>
        <end position="4492"/>
    </location>
</feature>
<keyword evidence="8 9" id="KW-0539">Nucleus</keyword>
<comment type="function">
    <text evidence="9">Nuclear chaperone required for maturation and nuclear export of pre-60S ribosome subunits.</text>
</comment>
<dbReference type="EMBL" id="JAVHJV010000001">
    <property type="protein sequence ID" value="KAK5946246.1"/>
    <property type="molecule type" value="Genomic_DNA"/>
</dbReference>
<dbReference type="Gene3D" id="3.40.50.300">
    <property type="entry name" value="P-loop containing nucleotide triphosphate hydrolases"/>
    <property type="match status" value="6"/>
</dbReference>
<comment type="caution">
    <text evidence="12">The sequence shown here is derived from an EMBL/GenBank/DDBJ whole genome shotgun (WGS) entry which is preliminary data.</text>
</comment>
<comment type="similarity">
    <text evidence="3 9">Belongs to the midasin family.</text>
</comment>
<evidence type="ECO:0000313" key="13">
    <source>
        <dbReference type="Proteomes" id="UP001334248"/>
    </source>
</evidence>
<dbReference type="Pfam" id="PF07728">
    <property type="entry name" value="AAA_5"/>
    <property type="match status" value="9"/>
</dbReference>
<evidence type="ECO:0000256" key="5">
    <source>
        <dbReference type="ARBA" id="ARBA00022741"/>
    </source>
</evidence>
<feature type="domain" description="VWFA" evidence="11">
    <location>
        <begin position="4777"/>
        <end position="4992"/>
    </location>
</feature>